<reference evidence="1 2" key="1">
    <citation type="submission" date="2019-07" db="EMBL/GenBank/DDBJ databases">
        <title>Draft genome sequence of Brevibacterium aurantiacum XU54 isolated from Xinjiang China.</title>
        <authorList>
            <person name="Xu X."/>
        </authorList>
    </citation>
    <scope>NUCLEOTIDE SEQUENCE [LARGE SCALE GENOMIC DNA]</scope>
    <source>
        <strain evidence="1 2">XU54</strain>
    </source>
</reference>
<proteinExistence type="predicted"/>
<evidence type="ECO:0000313" key="2">
    <source>
        <dbReference type="Proteomes" id="UP000316406"/>
    </source>
</evidence>
<dbReference type="Gene3D" id="3.40.50.720">
    <property type="entry name" value="NAD(P)-binding Rossmann-like Domain"/>
    <property type="match status" value="1"/>
</dbReference>
<dbReference type="InterPro" id="IPR036291">
    <property type="entry name" value="NAD(P)-bd_dom_sf"/>
</dbReference>
<sequence length="269" mass="29220">MTRILIIGHQGLVGRAIHMAALASFQVEGVASADAGRPARADLDLVVNAGGRIWGDAEDVENALMSSAEAAIHNARRSQCPILHIGSSVEYGARTRPTFLDEEAALWPQTAYAKAKVRSWNRIASKAPRGAVSLRSGLILSRSVSQHSLLGKIRDMAFEEDQVYPVPASVLAMERNPIHLADFSFAVLGVAKRLLTSSTNTIPSVLNCGGDEAVSVCDLANQILSMSPLPYGYPKPWRPGHYELVATNRLKTCTSWKPMHSIRNGDWLR</sequence>
<comment type="caution">
    <text evidence="1">The sequence shown here is derived from an EMBL/GenBank/DDBJ whole genome shotgun (WGS) entry which is preliminary data.</text>
</comment>
<protein>
    <submittedName>
        <fullName evidence="1">NAD(P)-dependent oxidoreductase</fullName>
    </submittedName>
</protein>
<accession>A0A556C9U8</accession>
<evidence type="ECO:0000313" key="1">
    <source>
        <dbReference type="EMBL" id="TSI14096.1"/>
    </source>
</evidence>
<dbReference type="AlphaFoldDB" id="A0A556C9U8"/>
<dbReference type="EMBL" id="VLTK01000009">
    <property type="protein sequence ID" value="TSI14096.1"/>
    <property type="molecule type" value="Genomic_DNA"/>
</dbReference>
<keyword evidence="2" id="KW-1185">Reference proteome</keyword>
<organism evidence="1 2">
    <name type="scientific">Brevibacterium aurantiacum</name>
    <dbReference type="NCBI Taxonomy" id="273384"/>
    <lineage>
        <taxon>Bacteria</taxon>
        <taxon>Bacillati</taxon>
        <taxon>Actinomycetota</taxon>
        <taxon>Actinomycetes</taxon>
        <taxon>Micrococcales</taxon>
        <taxon>Brevibacteriaceae</taxon>
        <taxon>Brevibacterium</taxon>
    </lineage>
</organism>
<dbReference type="SUPFAM" id="SSF51735">
    <property type="entry name" value="NAD(P)-binding Rossmann-fold domains"/>
    <property type="match status" value="1"/>
</dbReference>
<dbReference type="OrthoDB" id="62093at2"/>
<dbReference type="RefSeq" id="WP_143923408.1">
    <property type="nucleotide sequence ID" value="NZ_VLTK01000009.1"/>
</dbReference>
<gene>
    <name evidence="1" type="ORF">FO013_15200</name>
</gene>
<dbReference type="Proteomes" id="UP000316406">
    <property type="component" value="Unassembled WGS sequence"/>
</dbReference>
<name>A0A556C9U8_BREAU</name>